<proteinExistence type="predicted"/>
<sequence length="134" mass="15110">MSSLKLGELVGKPYESEEVQEFVARMGEPEVDDEIGAPDTIYYTFESHGVELTTNSETNRIKTIFLKAPLQDQFGYRGELPGGLDFSMGRAQVHKALRAPDDSRSFYDVWEEGSHVLRVEYSDEKIKMIVLMGG</sequence>
<evidence type="ECO:0000313" key="2">
    <source>
        <dbReference type="Proteomes" id="UP000011682"/>
    </source>
</evidence>
<dbReference type="OrthoDB" id="5521486at2"/>
<evidence type="ECO:0000313" key="1">
    <source>
        <dbReference type="EMBL" id="EPX61168.1"/>
    </source>
</evidence>
<accession>S9QWX7</accession>
<dbReference type="AlphaFoldDB" id="S9QWX7"/>
<organism evidence="1 2">
    <name type="scientific">Cystobacter fuscus (strain ATCC 25194 / DSM 2262 / NBRC 100088 / M29)</name>
    <dbReference type="NCBI Taxonomy" id="1242864"/>
    <lineage>
        <taxon>Bacteria</taxon>
        <taxon>Pseudomonadati</taxon>
        <taxon>Myxococcota</taxon>
        <taxon>Myxococcia</taxon>
        <taxon>Myxococcales</taxon>
        <taxon>Cystobacterineae</taxon>
        <taxon>Archangiaceae</taxon>
        <taxon>Cystobacter</taxon>
    </lineage>
</organism>
<dbReference type="Proteomes" id="UP000011682">
    <property type="component" value="Unassembled WGS sequence"/>
</dbReference>
<dbReference type="EMBL" id="ANAH02000010">
    <property type="protein sequence ID" value="EPX61168.1"/>
    <property type="molecule type" value="Genomic_DNA"/>
</dbReference>
<reference evidence="1" key="1">
    <citation type="submission" date="2013-05" db="EMBL/GenBank/DDBJ databases">
        <title>Genome assembly of Cystobacter fuscus DSM 2262.</title>
        <authorList>
            <person name="Sharma G."/>
            <person name="Khatri I."/>
            <person name="Kaur C."/>
            <person name="Mayilraj S."/>
            <person name="Subramanian S."/>
        </authorList>
    </citation>
    <scope>NUCLEOTIDE SEQUENCE [LARGE SCALE GENOMIC DNA]</scope>
    <source>
        <strain evidence="1">DSM 2262</strain>
    </source>
</reference>
<comment type="caution">
    <text evidence="1">The sequence shown here is derived from an EMBL/GenBank/DDBJ whole genome shotgun (WGS) entry which is preliminary data.</text>
</comment>
<keyword evidence="2" id="KW-1185">Reference proteome</keyword>
<gene>
    <name evidence="1" type="ORF">D187_000951</name>
</gene>
<name>S9QWX7_CYSF2</name>
<protein>
    <submittedName>
        <fullName evidence="1">Uncharacterized protein</fullName>
    </submittedName>
</protein>
<dbReference type="RefSeq" id="WP_002621968.1">
    <property type="nucleotide sequence ID" value="NZ_ANAH02000010.1"/>
</dbReference>